<evidence type="ECO:0000313" key="4">
    <source>
        <dbReference type="EMBL" id="KFM79813.1"/>
    </source>
</evidence>
<accession>A0A087UR24</accession>
<dbReference type="OrthoDB" id="6433998at2759"/>
<keyword evidence="2" id="KW-0472">Membrane</keyword>
<name>A0A087UR24_STEMI</name>
<dbReference type="Proteomes" id="UP000054359">
    <property type="component" value="Unassembled WGS sequence"/>
</dbReference>
<feature type="compositionally biased region" description="Polar residues" evidence="1">
    <location>
        <begin position="41"/>
        <end position="56"/>
    </location>
</feature>
<keyword evidence="2" id="KW-1133">Transmembrane helix</keyword>
<dbReference type="AlphaFoldDB" id="A0A087UR24"/>
<keyword evidence="3" id="KW-0732">Signal</keyword>
<keyword evidence="5" id="KW-1185">Reference proteome</keyword>
<evidence type="ECO:0000256" key="2">
    <source>
        <dbReference type="SAM" id="Phobius"/>
    </source>
</evidence>
<gene>
    <name evidence="4" type="ORF">X975_15123</name>
</gene>
<reference evidence="4 5" key="1">
    <citation type="submission" date="2013-11" db="EMBL/GenBank/DDBJ databases">
        <title>Genome sequencing of Stegodyphus mimosarum.</title>
        <authorList>
            <person name="Bechsgaard J."/>
        </authorList>
    </citation>
    <scope>NUCLEOTIDE SEQUENCE [LARGE SCALE GENOMIC DNA]</scope>
</reference>
<feature type="non-terminal residue" evidence="4">
    <location>
        <position position="134"/>
    </location>
</feature>
<keyword evidence="2" id="KW-0812">Transmembrane</keyword>
<protein>
    <submittedName>
        <fullName evidence="4">Uncharacterized protein</fullName>
    </submittedName>
</protein>
<evidence type="ECO:0000256" key="1">
    <source>
        <dbReference type="SAM" id="MobiDB-lite"/>
    </source>
</evidence>
<evidence type="ECO:0000256" key="3">
    <source>
        <dbReference type="SAM" id="SignalP"/>
    </source>
</evidence>
<organism evidence="4 5">
    <name type="scientific">Stegodyphus mimosarum</name>
    <name type="common">African social velvet spider</name>
    <dbReference type="NCBI Taxonomy" id="407821"/>
    <lineage>
        <taxon>Eukaryota</taxon>
        <taxon>Metazoa</taxon>
        <taxon>Ecdysozoa</taxon>
        <taxon>Arthropoda</taxon>
        <taxon>Chelicerata</taxon>
        <taxon>Arachnida</taxon>
        <taxon>Araneae</taxon>
        <taxon>Araneomorphae</taxon>
        <taxon>Entelegynae</taxon>
        <taxon>Eresoidea</taxon>
        <taxon>Eresidae</taxon>
        <taxon>Stegodyphus</taxon>
    </lineage>
</organism>
<evidence type="ECO:0000313" key="5">
    <source>
        <dbReference type="Proteomes" id="UP000054359"/>
    </source>
</evidence>
<dbReference type="EMBL" id="KK121144">
    <property type="protein sequence ID" value="KFM79813.1"/>
    <property type="molecule type" value="Genomic_DNA"/>
</dbReference>
<dbReference type="OMA" id="SARSEYH"/>
<sequence length="134" mass="14755">MQSLCILILTMVAMASFSDAHQRPSTFLGGSQRPKTVSDTQRANVTTKTSPSNKVTAKSARSDYPHHGYEHHYPHHYGHLGGFGHYKDLDHYLLPVLMVLGLGALLMPLLSVLMTTMVGNVPVTTLVSGRKKRE</sequence>
<feature type="transmembrane region" description="Helical" evidence="2">
    <location>
        <begin position="92"/>
        <end position="123"/>
    </location>
</feature>
<feature type="region of interest" description="Disordered" evidence="1">
    <location>
        <begin position="41"/>
        <end position="60"/>
    </location>
</feature>
<proteinExistence type="predicted"/>
<feature type="signal peptide" evidence="3">
    <location>
        <begin position="1"/>
        <end position="20"/>
    </location>
</feature>
<feature type="chain" id="PRO_5001830893" evidence="3">
    <location>
        <begin position="21"/>
        <end position="134"/>
    </location>
</feature>